<keyword evidence="2" id="KW-0472">Membrane</keyword>
<feature type="compositionally biased region" description="Polar residues" evidence="1">
    <location>
        <begin position="119"/>
        <end position="128"/>
    </location>
</feature>
<protein>
    <submittedName>
        <fullName evidence="3">Uncharacterized protein</fullName>
    </submittedName>
</protein>
<reference evidence="3 4" key="1">
    <citation type="submission" date="2018-12" db="EMBL/GenBank/DDBJ databases">
        <authorList>
            <consortium name="Pathogen Informatics"/>
        </authorList>
    </citation>
    <scope>NUCLEOTIDE SEQUENCE [LARGE SCALE GENOMIC DNA]</scope>
    <source>
        <strain evidence="3 4">NCTC10741</strain>
    </source>
</reference>
<keyword evidence="2" id="KW-1133">Transmembrane helix</keyword>
<feature type="region of interest" description="Disordered" evidence="1">
    <location>
        <begin position="50"/>
        <end position="142"/>
    </location>
</feature>
<keyword evidence="2" id="KW-0812">Transmembrane</keyword>
<feature type="transmembrane region" description="Helical" evidence="2">
    <location>
        <begin position="25"/>
        <end position="45"/>
    </location>
</feature>
<evidence type="ECO:0000313" key="4">
    <source>
        <dbReference type="Proteomes" id="UP000271626"/>
    </source>
</evidence>
<proteinExistence type="predicted"/>
<dbReference type="AlphaFoldDB" id="A0A3P8LH16"/>
<sequence length="142" mass="14319">MTLILVAIATGFVDAIPIEVTLGLCALGVVAGLVGVPLYVAHVLAGWRSPRRSRATADSAATNAGKAGSDVATTSGAAAAVADDHTEQAGTEQEAAPETGLDREPEEGDSGRARADSMAETSPASTQDLLPRCPCHGLPISQ</sequence>
<accession>A0A3P8LH16</accession>
<gene>
    <name evidence="3" type="ORF">NCTC10741_04191</name>
</gene>
<name>A0A3P8LH16_TSUPA</name>
<evidence type="ECO:0000256" key="2">
    <source>
        <dbReference type="SAM" id="Phobius"/>
    </source>
</evidence>
<organism evidence="3 4">
    <name type="scientific">Tsukamurella paurometabola</name>
    <name type="common">Corynebacterium paurometabolum</name>
    <dbReference type="NCBI Taxonomy" id="2061"/>
    <lineage>
        <taxon>Bacteria</taxon>
        <taxon>Bacillati</taxon>
        <taxon>Actinomycetota</taxon>
        <taxon>Actinomycetes</taxon>
        <taxon>Mycobacteriales</taxon>
        <taxon>Tsukamurellaceae</taxon>
        <taxon>Tsukamurella</taxon>
    </lineage>
</organism>
<dbReference type="EMBL" id="LR131273">
    <property type="protein sequence ID" value="VDR41022.1"/>
    <property type="molecule type" value="Genomic_DNA"/>
</dbReference>
<evidence type="ECO:0000313" key="3">
    <source>
        <dbReference type="EMBL" id="VDR41022.1"/>
    </source>
</evidence>
<evidence type="ECO:0000256" key="1">
    <source>
        <dbReference type="SAM" id="MobiDB-lite"/>
    </source>
</evidence>
<feature type="compositionally biased region" description="Low complexity" evidence="1">
    <location>
        <begin position="56"/>
        <end position="81"/>
    </location>
</feature>
<dbReference type="Proteomes" id="UP000271626">
    <property type="component" value="Chromosome"/>
</dbReference>
<dbReference type="RefSeq" id="WP_126198170.1">
    <property type="nucleotide sequence ID" value="NZ_CP085954.1"/>
</dbReference>